<evidence type="ECO:0000256" key="1">
    <source>
        <dbReference type="ARBA" id="ARBA00009183"/>
    </source>
</evidence>
<evidence type="ECO:0000259" key="7">
    <source>
        <dbReference type="Pfam" id="PF01266"/>
    </source>
</evidence>
<dbReference type="InterPro" id="IPR050346">
    <property type="entry name" value="FMO-like"/>
</dbReference>
<feature type="region of interest" description="Disordered" evidence="6">
    <location>
        <begin position="56"/>
        <end position="75"/>
    </location>
</feature>
<gene>
    <name evidence="8" type="ORF">C8A00DRAFT_34628</name>
</gene>
<dbReference type="AlphaFoldDB" id="A0AAN6VJV7"/>
<keyword evidence="9" id="KW-1185">Reference proteome</keyword>
<evidence type="ECO:0000313" key="9">
    <source>
        <dbReference type="Proteomes" id="UP001302745"/>
    </source>
</evidence>
<evidence type="ECO:0000256" key="4">
    <source>
        <dbReference type="ARBA" id="ARBA00022857"/>
    </source>
</evidence>
<evidence type="ECO:0000256" key="5">
    <source>
        <dbReference type="ARBA" id="ARBA00023002"/>
    </source>
</evidence>
<dbReference type="Pfam" id="PF00743">
    <property type="entry name" value="FMO-like"/>
    <property type="match status" value="2"/>
</dbReference>
<organism evidence="8 9">
    <name type="scientific">Chaetomidium leptoderma</name>
    <dbReference type="NCBI Taxonomy" id="669021"/>
    <lineage>
        <taxon>Eukaryota</taxon>
        <taxon>Fungi</taxon>
        <taxon>Dikarya</taxon>
        <taxon>Ascomycota</taxon>
        <taxon>Pezizomycotina</taxon>
        <taxon>Sordariomycetes</taxon>
        <taxon>Sordariomycetidae</taxon>
        <taxon>Sordariales</taxon>
        <taxon>Chaetomiaceae</taxon>
        <taxon>Chaetomidium</taxon>
    </lineage>
</organism>
<sequence>MSLPNKQHHAFGPGRTVAVVGAGISGVCTAAHLMKQGLSVTLFERSSIAGGVWHYDERVPEDPPYPNNTPSQGDYAVSQRGELAYATPPPEHDADSSGPREIRGSRNAADLEVQFSPPGPCYAGLKNNVPTYLMTSVLGAWPEGTKYFVSQRYFEEYIQTLAKNHGVDAATLFHTRVDEVRKTPDGTKWEIRSVTLEKRDTGGRVTEAISRFDLLVVASGHYNMPRIPDIEGLKEWKASCPSRVIHSKQYRSPERYRGQNVLIIGAGVSAHNICHELDGVAAQTYQSVRGGDFDLPASLLPEKAVRVPEVAKFVIRCDTDGDGRLGDDRGETPDHIVLTDGQILRDIHHAVLATGYMTSYPFLPQLHSDDTPITAAGEDLLVTSDGTMAHNLHRDIFYINDPTLAFVGVPYYAATFSLFDFQAQAVARVFAGKARLPTRMEMRNEYEKRVEEKGLGRGFHSVHAPGLEIAYVQELVDWLNTHGAETGEQPVLPHSEAWKRGYEDLKAKMTVLFKSSKERGKQAASTV</sequence>
<dbReference type="Proteomes" id="UP001302745">
    <property type="component" value="Unassembled WGS sequence"/>
</dbReference>
<proteinExistence type="inferred from homology"/>
<dbReference type="Pfam" id="PF01266">
    <property type="entry name" value="DAO"/>
    <property type="match status" value="1"/>
</dbReference>
<comment type="similarity">
    <text evidence="1">Belongs to the FMO family.</text>
</comment>
<dbReference type="InterPro" id="IPR006076">
    <property type="entry name" value="FAD-dep_OxRdtase"/>
</dbReference>
<dbReference type="GO" id="GO:0004499">
    <property type="term" value="F:N,N-dimethylaniline monooxygenase activity"/>
    <property type="evidence" value="ECO:0007669"/>
    <property type="project" value="InterPro"/>
</dbReference>
<comment type="caution">
    <text evidence="8">The sequence shown here is derived from an EMBL/GenBank/DDBJ whole genome shotgun (WGS) entry which is preliminary data.</text>
</comment>
<dbReference type="EMBL" id="MU856966">
    <property type="protein sequence ID" value="KAK4152650.1"/>
    <property type="molecule type" value="Genomic_DNA"/>
</dbReference>
<feature type="domain" description="FAD dependent oxidoreductase" evidence="7">
    <location>
        <begin position="17"/>
        <end position="51"/>
    </location>
</feature>
<keyword evidence="5" id="KW-0560">Oxidoreductase</keyword>
<dbReference type="InterPro" id="IPR036188">
    <property type="entry name" value="FAD/NAD-bd_sf"/>
</dbReference>
<accession>A0AAN6VJV7</accession>
<dbReference type="Gene3D" id="3.50.50.60">
    <property type="entry name" value="FAD/NAD(P)-binding domain"/>
    <property type="match status" value="2"/>
</dbReference>
<evidence type="ECO:0000256" key="6">
    <source>
        <dbReference type="SAM" id="MobiDB-lite"/>
    </source>
</evidence>
<dbReference type="PANTHER" id="PTHR23023">
    <property type="entry name" value="DIMETHYLANILINE MONOOXYGENASE"/>
    <property type="match status" value="1"/>
</dbReference>
<keyword evidence="4" id="KW-0521">NADP</keyword>
<evidence type="ECO:0000313" key="8">
    <source>
        <dbReference type="EMBL" id="KAK4152650.1"/>
    </source>
</evidence>
<reference evidence="8" key="1">
    <citation type="journal article" date="2023" name="Mol. Phylogenet. Evol.">
        <title>Genome-scale phylogeny and comparative genomics of the fungal order Sordariales.</title>
        <authorList>
            <person name="Hensen N."/>
            <person name="Bonometti L."/>
            <person name="Westerberg I."/>
            <person name="Brannstrom I.O."/>
            <person name="Guillou S."/>
            <person name="Cros-Aarteil S."/>
            <person name="Calhoun S."/>
            <person name="Haridas S."/>
            <person name="Kuo A."/>
            <person name="Mondo S."/>
            <person name="Pangilinan J."/>
            <person name="Riley R."/>
            <person name="LaButti K."/>
            <person name="Andreopoulos B."/>
            <person name="Lipzen A."/>
            <person name="Chen C."/>
            <person name="Yan M."/>
            <person name="Daum C."/>
            <person name="Ng V."/>
            <person name="Clum A."/>
            <person name="Steindorff A."/>
            <person name="Ohm R.A."/>
            <person name="Martin F."/>
            <person name="Silar P."/>
            <person name="Natvig D.O."/>
            <person name="Lalanne C."/>
            <person name="Gautier V."/>
            <person name="Ament-Velasquez S.L."/>
            <person name="Kruys A."/>
            <person name="Hutchinson M.I."/>
            <person name="Powell A.J."/>
            <person name="Barry K."/>
            <person name="Miller A.N."/>
            <person name="Grigoriev I.V."/>
            <person name="Debuchy R."/>
            <person name="Gladieux P."/>
            <person name="Hiltunen Thoren M."/>
            <person name="Johannesson H."/>
        </authorList>
    </citation>
    <scope>NUCLEOTIDE SEQUENCE</scope>
    <source>
        <strain evidence="8">CBS 538.74</strain>
    </source>
</reference>
<dbReference type="PIRSF" id="PIRSF000332">
    <property type="entry name" value="FMO"/>
    <property type="match status" value="1"/>
</dbReference>
<reference evidence="8" key="2">
    <citation type="submission" date="2023-05" db="EMBL/GenBank/DDBJ databases">
        <authorList>
            <consortium name="Lawrence Berkeley National Laboratory"/>
            <person name="Steindorff A."/>
            <person name="Hensen N."/>
            <person name="Bonometti L."/>
            <person name="Westerberg I."/>
            <person name="Brannstrom I.O."/>
            <person name="Guillou S."/>
            <person name="Cros-Aarteil S."/>
            <person name="Calhoun S."/>
            <person name="Haridas S."/>
            <person name="Kuo A."/>
            <person name="Mondo S."/>
            <person name="Pangilinan J."/>
            <person name="Riley R."/>
            <person name="Labutti K."/>
            <person name="Andreopoulos B."/>
            <person name="Lipzen A."/>
            <person name="Chen C."/>
            <person name="Yanf M."/>
            <person name="Daum C."/>
            <person name="Ng V."/>
            <person name="Clum A."/>
            <person name="Ohm R."/>
            <person name="Martin F."/>
            <person name="Silar P."/>
            <person name="Natvig D."/>
            <person name="Lalanne C."/>
            <person name="Gautier V."/>
            <person name="Ament-Velasquez S.L."/>
            <person name="Kruys A."/>
            <person name="Hutchinson M.I."/>
            <person name="Powell A.J."/>
            <person name="Barry K."/>
            <person name="Miller A.N."/>
            <person name="Grigoriev I.V."/>
            <person name="Debuchy R."/>
            <person name="Gladieux P."/>
            <person name="Thoren M.H."/>
            <person name="Johannesson H."/>
        </authorList>
    </citation>
    <scope>NUCLEOTIDE SEQUENCE</scope>
    <source>
        <strain evidence="8">CBS 538.74</strain>
    </source>
</reference>
<dbReference type="InterPro" id="IPR000960">
    <property type="entry name" value="Flavin_mOase"/>
</dbReference>
<keyword evidence="3" id="KW-0274">FAD</keyword>
<name>A0AAN6VJV7_9PEZI</name>
<dbReference type="GO" id="GO:0050660">
    <property type="term" value="F:flavin adenine dinucleotide binding"/>
    <property type="evidence" value="ECO:0007669"/>
    <property type="project" value="InterPro"/>
</dbReference>
<evidence type="ECO:0000256" key="3">
    <source>
        <dbReference type="ARBA" id="ARBA00022827"/>
    </source>
</evidence>
<evidence type="ECO:0000256" key="2">
    <source>
        <dbReference type="ARBA" id="ARBA00022630"/>
    </source>
</evidence>
<dbReference type="SUPFAM" id="SSF51905">
    <property type="entry name" value="FAD/NAD(P)-binding domain"/>
    <property type="match status" value="2"/>
</dbReference>
<dbReference type="GO" id="GO:0050661">
    <property type="term" value="F:NADP binding"/>
    <property type="evidence" value="ECO:0007669"/>
    <property type="project" value="InterPro"/>
</dbReference>
<protein>
    <recommendedName>
        <fullName evidence="7">FAD dependent oxidoreductase domain-containing protein</fullName>
    </recommendedName>
</protein>
<keyword evidence="2" id="KW-0285">Flavoprotein</keyword>
<dbReference type="InterPro" id="IPR020946">
    <property type="entry name" value="Flavin_mOase-like"/>
</dbReference>
<dbReference type="PRINTS" id="PR00370">
    <property type="entry name" value="FMOXYGENASE"/>
</dbReference>